<reference evidence="4 5" key="1">
    <citation type="submission" date="2018-02" db="EMBL/GenBank/DDBJ databases">
        <title>Genomic Encyclopedia of Archaeal and Bacterial Type Strains, Phase II (KMG-II): from individual species to whole genera.</title>
        <authorList>
            <person name="Goeker M."/>
        </authorList>
    </citation>
    <scope>NUCLEOTIDE SEQUENCE [LARGE SCALE GENOMIC DNA]</scope>
    <source>
        <strain evidence="4 5">YU 961-1</strain>
    </source>
</reference>
<dbReference type="InterPro" id="IPR036390">
    <property type="entry name" value="WH_DNA-bd_sf"/>
</dbReference>
<sequence>MPGGRLTAADRRVIAEGLAAGLGYAEIARRLDRPTSTVSREVARNGGGADYRASDASAAAGERARRRPPGTDRVAVSPTDRGFAERLAAPLVEMGLPRMAARVLVGLVTSTAGGLTATELTARLGVSPASVSKAVAYLERIGLVTRERTARRERYLVGPDMWTRTWLASARSNAAWADAAHEGARLYGPGTPVGDRLAEMAHFLERLNKDMDGGPGSPTADMLTVVAAVMHAGGPITADDLASALGWPPDRATLALADASRFPMFTDPVALHRDPSGRYTAVARSDRLTGAQLSALKVRANSSAQA</sequence>
<dbReference type="InterPro" id="IPR000835">
    <property type="entry name" value="HTH_MarR-typ"/>
</dbReference>
<dbReference type="Gene3D" id="1.10.10.10">
    <property type="entry name" value="Winged helix-like DNA-binding domain superfamily/Winged helix DNA-binding domain"/>
    <property type="match status" value="1"/>
</dbReference>
<dbReference type="RefSeq" id="WP_104483181.1">
    <property type="nucleotide sequence ID" value="NZ_CP154825.1"/>
</dbReference>
<gene>
    <name evidence="4" type="ORF">CLV40_13448</name>
</gene>
<evidence type="ECO:0000256" key="1">
    <source>
        <dbReference type="SAM" id="MobiDB-lite"/>
    </source>
</evidence>
<dbReference type="OrthoDB" id="4823987at2"/>
<name>A0A2S6GD26_9PSEU</name>
<feature type="domain" description="Transposase IS30-like HTH" evidence="3">
    <location>
        <begin position="5"/>
        <end position="45"/>
    </location>
</feature>
<dbReference type="PANTHER" id="PTHR10948">
    <property type="entry name" value="TRANSPOSASE"/>
    <property type="match status" value="1"/>
</dbReference>
<dbReference type="GO" id="GO:0005829">
    <property type="term" value="C:cytosol"/>
    <property type="evidence" value="ECO:0007669"/>
    <property type="project" value="TreeGrafter"/>
</dbReference>
<dbReference type="GO" id="GO:0003700">
    <property type="term" value="F:DNA-binding transcription factor activity"/>
    <property type="evidence" value="ECO:0007669"/>
    <property type="project" value="InterPro"/>
</dbReference>
<feature type="region of interest" description="Disordered" evidence="1">
    <location>
        <begin position="33"/>
        <end position="79"/>
    </location>
</feature>
<keyword evidence="5" id="KW-1185">Reference proteome</keyword>
<accession>A0A2S6GD26</accession>
<dbReference type="AlphaFoldDB" id="A0A2S6GD26"/>
<feature type="domain" description="HTH marR-type" evidence="2">
    <location>
        <begin position="95"/>
        <end position="153"/>
    </location>
</feature>
<dbReference type="GO" id="GO:0032196">
    <property type="term" value="P:transposition"/>
    <property type="evidence" value="ECO:0007669"/>
    <property type="project" value="TreeGrafter"/>
</dbReference>
<evidence type="ECO:0000259" key="2">
    <source>
        <dbReference type="Pfam" id="PF12802"/>
    </source>
</evidence>
<evidence type="ECO:0000259" key="3">
    <source>
        <dbReference type="Pfam" id="PF13936"/>
    </source>
</evidence>
<dbReference type="InterPro" id="IPR036388">
    <property type="entry name" value="WH-like_DNA-bd_sf"/>
</dbReference>
<dbReference type="SUPFAM" id="SSF46785">
    <property type="entry name" value="Winged helix' DNA-binding domain"/>
    <property type="match status" value="1"/>
</dbReference>
<evidence type="ECO:0000313" key="4">
    <source>
        <dbReference type="EMBL" id="PPK62586.1"/>
    </source>
</evidence>
<proteinExistence type="predicted"/>
<dbReference type="InterPro" id="IPR051917">
    <property type="entry name" value="Transposase-Integrase"/>
</dbReference>
<protein>
    <submittedName>
        <fullName evidence="4">MarR family protein</fullName>
    </submittedName>
</protein>
<dbReference type="PANTHER" id="PTHR10948:SF23">
    <property type="entry name" value="TRANSPOSASE INSI FOR INSERTION SEQUENCE ELEMENT IS30A-RELATED"/>
    <property type="match status" value="1"/>
</dbReference>
<dbReference type="EMBL" id="PTIX01000034">
    <property type="protein sequence ID" value="PPK62586.1"/>
    <property type="molecule type" value="Genomic_DNA"/>
</dbReference>
<organism evidence="4 5">
    <name type="scientific">Actinokineospora auranticolor</name>
    <dbReference type="NCBI Taxonomy" id="155976"/>
    <lineage>
        <taxon>Bacteria</taxon>
        <taxon>Bacillati</taxon>
        <taxon>Actinomycetota</taxon>
        <taxon>Actinomycetes</taxon>
        <taxon>Pseudonocardiales</taxon>
        <taxon>Pseudonocardiaceae</taxon>
        <taxon>Actinokineospora</taxon>
    </lineage>
</organism>
<evidence type="ECO:0000313" key="5">
    <source>
        <dbReference type="Proteomes" id="UP000239203"/>
    </source>
</evidence>
<comment type="caution">
    <text evidence="4">The sequence shown here is derived from an EMBL/GenBank/DDBJ whole genome shotgun (WGS) entry which is preliminary data.</text>
</comment>
<dbReference type="Pfam" id="PF12802">
    <property type="entry name" value="MarR_2"/>
    <property type="match status" value="1"/>
</dbReference>
<dbReference type="Proteomes" id="UP000239203">
    <property type="component" value="Unassembled WGS sequence"/>
</dbReference>
<dbReference type="GO" id="GO:0004803">
    <property type="term" value="F:transposase activity"/>
    <property type="evidence" value="ECO:0007669"/>
    <property type="project" value="TreeGrafter"/>
</dbReference>
<dbReference type="InterPro" id="IPR025246">
    <property type="entry name" value="IS30-like_HTH"/>
</dbReference>
<feature type="compositionally biased region" description="Low complexity" evidence="1">
    <location>
        <begin position="50"/>
        <end position="61"/>
    </location>
</feature>
<dbReference type="Pfam" id="PF13936">
    <property type="entry name" value="HTH_38"/>
    <property type="match status" value="1"/>
</dbReference>